<accession>A0A840LBN1</accession>
<sequence>MSTAAIVAGILNYTVWPGPSRSLSACITGSQREALDLLQQLEQSKIRHQLLLIRVEANSPLPGACDLVYFEGWNGPAARSALRKLDRKPVLTIGYEPEFCSDGGLFCLSKAGSSTRFEVNLDAVTRSGLRVNAQVLRLAKPRGPVSKS</sequence>
<dbReference type="Proteomes" id="UP000562027">
    <property type="component" value="Unassembled WGS sequence"/>
</dbReference>
<organism evidence="1 2">
    <name type="scientific">Roseateles oligotrophus</name>
    <dbReference type="NCBI Taxonomy" id="1769250"/>
    <lineage>
        <taxon>Bacteria</taxon>
        <taxon>Pseudomonadati</taxon>
        <taxon>Pseudomonadota</taxon>
        <taxon>Betaproteobacteria</taxon>
        <taxon>Burkholderiales</taxon>
        <taxon>Sphaerotilaceae</taxon>
        <taxon>Roseateles</taxon>
    </lineage>
</organism>
<dbReference type="EMBL" id="JACHLP010000004">
    <property type="protein sequence ID" value="MBB4843509.1"/>
    <property type="molecule type" value="Genomic_DNA"/>
</dbReference>
<dbReference type="Pfam" id="PF13689">
    <property type="entry name" value="DUF4154"/>
    <property type="match status" value="1"/>
</dbReference>
<reference evidence="1 2" key="1">
    <citation type="submission" date="2020-08" db="EMBL/GenBank/DDBJ databases">
        <title>Functional genomics of gut bacteria from endangered species of beetles.</title>
        <authorList>
            <person name="Carlos-Shanley C."/>
        </authorList>
    </citation>
    <scope>NUCLEOTIDE SEQUENCE [LARGE SCALE GENOMIC DNA]</scope>
    <source>
        <strain evidence="1 2">S00239</strain>
    </source>
</reference>
<evidence type="ECO:0000313" key="1">
    <source>
        <dbReference type="EMBL" id="MBB4843509.1"/>
    </source>
</evidence>
<evidence type="ECO:0000313" key="2">
    <source>
        <dbReference type="Proteomes" id="UP000562027"/>
    </source>
</evidence>
<evidence type="ECO:0008006" key="3">
    <source>
        <dbReference type="Google" id="ProtNLM"/>
    </source>
</evidence>
<proteinExistence type="predicted"/>
<dbReference type="RefSeq" id="WP_184298881.1">
    <property type="nucleotide sequence ID" value="NZ_JACHLP010000004.1"/>
</dbReference>
<dbReference type="InterPro" id="IPR025293">
    <property type="entry name" value="YfiR/HmsC-like"/>
</dbReference>
<gene>
    <name evidence="1" type="ORF">HNP55_002032</name>
</gene>
<dbReference type="AlphaFoldDB" id="A0A840LBN1"/>
<name>A0A840LBN1_9BURK</name>
<keyword evidence="2" id="KW-1185">Reference proteome</keyword>
<comment type="caution">
    <text evidence="1">The sequence shown here is derived from an EMBL/GenBank/DDBJ whole genome shotgun (WGS) entry which is preliminary data.</text>
</comment>
<protein>
    <recommendedName>
        <fullName evidence="3">YfiR family protein</fullName>
    </recommendedName>
</protein>